<reference evidence="10 11" key="1">
    <citation type="journal article" date="2016" name="Sci. Rep.">
        <title>Metabolic traits of an uncultured archaeal lineage -MSBL1- from brine pools of the Red Sea.</title>
        <authorList>
            <person name="Mwirichia R."/>
            <person name="Alam I."/>
            <person name="Rashid M."/>
            <person name="Vinu M."/>
            <person name="Ba-Alawi W."/>
            <person name="Anthony Kamau A."/>
            <person name="Kamanda Ngugi D."/>
            <person name="Goker M."/>
            <person name="Klenk H.P."/>
            <person name="Bajic V."/>
            <person name="Stingl U."/>
        </authorList>
    </citation>
    <scope>NUCLEOTIDE SEQUENCE [LARGE SCALE GENOMIC DNA]</scope>
    <source>
        <strain evidence="10">SCGC-AAA261D19</strain>
    </source>
</reference>
<dbReference type="InterPro" id="IPR041727">
    <property type="entry name" value="NAGK-C"/>
</dbReference>
<organism evidence="10 11">
    <name type="scientific">candidate division MSBL1 archaeon SCGC-AAA261D19</name>
    <dbReference type="NCBI Taxonomy" id="1698273"/>
    <lineage>
        <taxon>Archaea</taxon>
        <taxon>Methanobacteriati</taxon>
        <taxon>Methanobacteriota</taxon>
        <taxon>candidate division MSBL1</taxon>
    </lineage>
</organism>
<dbReference type="EC" id="2.7.2.8" evidence="8"/>
<feature type="site" description="Transition state stabilizer" evidence="8">
    <location>
        <position position="26"/>
    </location>
</feature>
<dbReference type="PANTHER" id="PTHR23342:SF0">
    <property type="entry name" value="N-ACETYLGLUTAMATE SYNTHASE, MITOCHONDRIAL"/>
    <property type="match status" value="1"/>
</dbReference>
<dbReference type="AlphaFoldDB" id="A0A133V8R1"/>
<dbReference type="GO" id="GO:0005737">
    <property type="term" value="C:cytoplasm"/>
    <property type="evidence" value="ECO:0007669"/>
    <property type="project" value="UniProtKB-SubCell"/>
</dbReference>
<keyword evidence="7 8" id="KW-0067">ATP-binding</keyword>
<keyword evidence="3 8" id="KW-0028">Amino-acid biosynthesis</keyword>
<dbReference type="Gene3D" id="3.40.1160.10">
    <property type="entry name" value="Acetylglutamate kinase-like"/>
    <property type="match status" value="1"/>
</dbReference>
<dbReference type="GO" id="GO:0005524">
    <property type="term" value="F:ATP binding"/>
    <property type="evidence" value="ECO:0007669"/>
    <property type="project" value="UniProtKB-UniRule"/>
</dbReference>
<dbReference type="CDD" id="cd04250">
    <property type="entry name" value="AAK_NAGK-C"/>
    <property type="match status" value="1"/>
</dbReference>
<dbReference type="PANTHER" id="PTHR23342">
    <property type="entry name" value="N-ACETYLGLUTAMATE SYNTHASE"/>
    <property type="match status" value="1"/>
</dbReference>
<keyword evidence="8" id="KW-0963">Cytoplasm</keyword>
<dbReference type="FunFam" id="3.40.1160.10:FF:000004">
    <property type="entry name" value="Acetylglutamate kinase"/>
    <property type="match status" value="1"/>
</dbReference>
<dbReference type="InterPro" id="IPR001048">
    <property type="entry name" value="Asp/Glu/Uridylate_kinase"/>
</dbReference>
<dbReference type="GO" id="GO:0042450">
    <property type="term" value="P:L-arginine biosynthetic process via ornithine"/>
    <property type="evidence" value="ECO:0007669"/>
    <property type="project" value="UniProtKB-UniRule"/>
</dbReference>
<gene>
    <name evidence="8" type="primary">argB</name>
    <name evidence="10" type="ORF">AKJ43_00220</name>
</gene>
<keyword evidence="2 8" id="KW-0055">Arginine biosynthesis</keyword>
<dbReference type="SUPFAM" id="SSF53633">
    <property type="entry name" value="Carbamate kinase-like"/>
    <property type="match status" value="1"/>
</dbReference>
<evidence type="ECO:0000313" key="11">
    <source>
        <dbReference type="Proteomes" id="UP000070400"/>
    </source>
</evidence>
<proteinExistence type="inferred from homology"/>
<comment type="pathway">
    <text evidence="1 8">Amino-acid biosynthesis; L-arginine biosynthesis; N(2)-acetyl-L-ornithine from L-glutamate: step 2/4.</text>
</comment>
<dbReference type="HAMAP" id="MF_00082">
    <property type="entry name" value="ArgB"/>
    <property type="match status" value="1"/>
</dbReference>
<comment type="catalytic activity">
    <reaction evidence="8">
        <text>N-acetyl-L-glutamate + ATP = N-acetyl-L-glutamyl 5-phosphate + ADP</text>
        <dbReference type="Rhea" id="RHEA:14629"/>
        <dbReference type="ChEBI" id="CHEBI:30616"/>
        <dbReference type="ChEBI" id="CHEBI:44337"/>
        <dbReference type="ChEBI" id="CHEBI:57936"/>
        <dbReference type="ChEBI" id="CHEBI:456216"/>
        <dbReference type="EC" id="2.7.2.8"/>
    </reaction>
</comment>
<comment type="caution">
    <text evidence="10">The sequence shown here is derived from an EMBL/GenBank/DDBJ whole genome shotgun (WGS) entry which is preliminary data.</text>
</comment>
<dbReference type="InterPro" id="IPR004662">
    <property type="entry name" value="AcgluKinase_fam"/>
</dbReference>
<keyword evidence="5 8" id="KW-0547">Nucleotide-binding</keyword>
<evidence type="ECO:0000256" key="1">
    <source>
        <dbReference type="ARBA" id="ARBA00004828"/>
    </source>
</evidence>
<dbReference type="GO" id="GO:0003991">
    <property type="term" value="F:acetylglutamate kinase activity"/>
    <property type="evidence" value="ECO:0007669"/>
    <property type="project" value="UniProtKB-UniRule"/>
</dbReference>
<feature type="site" description="Transition state stabilizer" evidence="8">
    <location>
        <position position="240"/>
    </location>
</feature>
<protein>
    <recommendedName>
        <fullName evidence="8">Acetylglutamate kinase</fullName>
        <ecNumber evidence="8">2.7.2.8</ecNumber>
    </recommendedName>
    <alternativeName>
        <fullName evidence="8">N-acetyl-L-glutamate 5-phosphotransferase</fullName>
    </alternativeName>
    <alternativeName>
        <fullName evidence="8">NAG kinase</fullName>
        <shortName evidence="8">NAGK</shortName>
    </alternativeName>
</protein>
<evidence type="ECO:0000256" key="8">
    <source>
        <dbReference type="HAMAP-Rule" id="MF_00082"/>
    </source>
</evidence>
<dbReference type="PRINTS" id="PR00474">
    <property type="entry name" value="GLU5KINASE"/>
</dbReference>
<feature type="binding site" evidence="8">
    <location>
        <begin position="60"/>
        <end position="61"/>
    </location>
    <ligand>
        <name>substrate</name>
    </ligand>
</feature>
<evidence type="ECO:0000256" key="5">
    <source>
        <dbReference type="ARBA" id="ARBA00022741"/>
    </source>
</evidence>
<evidence type="ECO:0000256" key="6">
    <source>
        <dbReference type="ARBA" id="ARBA00022777"/>
    </source>
</evidence>
<dbReference type="EMBL" id="LHXX01000002">
    <property type="protein sequence ID" value="KXB02838.1"/>
    <property type="molecule type" value="Genomic_DNA"/>
</dbReference>
<keyword evidence="6 8" id="KW-0418">Kinase</keyword>
<comment type="similarity">
    <text evidence="8">Belongs to the acetylglutamate kinase family. ArgB subfamily.</text>
</comment>
<dbReference type="PATRIC" id="fig|1698273.3.peg.45"/>
<accession>A0A133V8R1</accession>
<feature type="binding site" evidence="8">
    <location>
        <position position="82"/>
    </location>
    <ligand>
        <name>substrate</name>
    </ligand>
</feature>
<evidence type="ECO:0000259" key="9">
    <source>
        <dbReference type="Pfam" id="PF00696"/>
    </source>
</evidence>
<evidence type="ECO:0000256" key="7">
    <source>
        <dbReference type="ARBA" id="ARBA00022840"/>
    </source>
</evidence>
<feature type="binding site" evidence="8">
    <location>
        <position position="177"/>
    </location>
    <ligand>
        <name>substrate</name>
    </ligand>
</feature>
<comment type="function">
    <text evidence="8">Catalyzes the ATP-dependent phosphorylation of N-acetyl-L-glutamate.</text>
</comment>
<evidence type="ECO:0000256" key="2">
    <source>
        <dbReference type="ARBA" id="ARBA00022571"/>
    </source>
</evidence>
<feature type="domain" description="Aspartate/glutamate/uridylate kinase" evidence="9">
    <location>
        <begin position="21"/>
        <end position="259"/>
    </location>
</feature>
<dbReference type="InterPro" id="IPR036393">
    <property type="entry name" value="AceGlu_kinase-like_sf"/>
</dbReference>
<dbReference type="NCBIfam" id="TIGR00761">
    <property type="entry name" value="argB"/>
    <property type="match status" value="1"/>
</dbReference>
<dbReference type="InterPro" id="IPR001057">
    <property type="entry name" value="Glu/AcGlu_kinase"/>
</dbReference>
<evidence type="ECO:0000256" key="4">
    <source>
        <dbReference type="ARBA" id="ARBA00022679"/>
    </source>
</evidence>
<dbReference type="Pfam" id="PF00696">
    <property type="entry name" value="AA_kinase"/>
    <property type="match status" value="1"/>
</dbReference>
<keyword evidence="4 8" id="KW-0808">Transferase</keyword>
<comment type="subcellular location">
    <subcellularLocation>
        <location evidence="8">Cytoplasm</location>
    </subcellularLocation>
</comment>
<dbReference type="PIRSF" id="PIRSF000728">
    <property type="entry name" value="NAGK"/>
    <property type="match status" value="1"/>
</dbReference>
<name>A0A133V8R1_9EURY</name>
<dbReference type="InterPro" id="IPR037528">
    <property type="entry name" value="ArgB"/>
</dbReference>
<dbReference type="UniPathway" id="UPA00068">
    <property type="reaction ID" value="UER00107"/>
</dbReference>
<evidence type="ECO:0000256" key="3">
    <source>
        <dbReference type="ARBA" id="ARBA00022605"/>
    </source>
</evidence>
<keyword evidence="11" id="KW-1185">Reference proteome</keyword>
<evidence type="ECO:0000313" key="10">
    <source>
        <dbReference type="EMBL" id="KXB02838.1"/>
    </source>
</evidence>
<dbReference type="Proteomes" id="UP000070400">
    <property type="component" value="Unassembled WGS sequence"/>
</dbReference>
<sequence>MKRRASVLLEALPYIRRFHGKILVLKLGGALMEEKLMDSICQDIVLLNYVGMKPLVVHGGGSDISEEMEKAGKKPEFIEGLRVTDEETMDIIYKSLGKINKKIVLGLGKHGGKSIGISGIDGGLVRAKKVEGKGKEKLGLVGEVEEIDASVVNYLINTGYIPVIAPMGADAEGTSLNLNADTVAAELSTSLQAEKFILLTDVPGVLEDQENKNSLIPRITLEDAQKLIDEKTVTEGMITKLKACVKSVKGGVKRAHIINGTAPHALLLELLTESGIGTMIEEAR</sequence>